<dbReference type="HAMAP" id="MF_01074">
    <property type="entry name" value="LarC"/>
    <property type="match status" value="1"/>
</dbReference>
<dbReference type="PANTHER" id="PTHR36566">
    <property type="entry name" value="NICKEL INSERTION PROTEIN-RELATED"/>
    <property type="match status" value="1"/>
</dbReference>
<evidence type="ECO:0000256" key="3">
    <source>
        <dbReference type="SAM" id="MobiDB-lite"/>
    </source>
</evidence>
<dbReference type="RefSeq" id="WP_370396668.1">
    <property type="nucleotide sequence ID" value="NZ_JALBUT010000003.1"/>
</dbReference>
<gene>
    <name evidence="2 4" type="primary">larC</name>
    <name evidence="4" type="ORF">MOX91_03380</name>
</gene>
<evidence type="ECO:0000313" key="5">
    <source>
        <dbReference type="Proteomes" id="UP001275932"/>
    </source>
</evidence>
<reference evidence="4 5" key="1">
    <citation type="submission" date="2022-03" db="EMBL/GenBank/DDBJ databases">
        <title>Novel taxa within the pig intestine.</title>
        <authorList>
            <person name="Wylensek D."/>
            <person name="Bishof K."/>
            <person name="Afrizal A."/>
            <person name="Clavel T."/>
        </authorList>
    </citation>
    <scope>NUCLEOTIDE SEQUENCE [LARGE SCALE GENOMIC DNA]</scope>
    <source>
        <strain evidence="4 5">CLA-KB-P66</strain>
    </source>
</reference>
<organism evidence="4 5">
    <name type="scientific">Intestinicryptomonas porci</name>
    <dbReference type="NCBI Taxonomy" id="2926320"/>
    <lineage>
        <taxon>Bacteria</taxon>
        <taxon>Pseudomonadati</taxon>
        <taxon>Verrucomicrobiota</taxon>
        <taxon>Opitutia</taxon>
        <taxon>Opitutales</taxon>
        <taxon>Intestinicryptomonaceae</taxon>
        <taxon>Intestinicryptomonas</taxon>
    </lineage>
</organism>
<accession>A0ABU4WF84</accession>
<dbReference type="EC" id="4.99.1.12" evidence="2"/>
<keyword evidence="1 2" id="KW-0533">Nickel</keyword>
<dbReference type="InterPro" id="IPR002822">
    <property type="entry name" value="Ni_insertion"/>
</dbReference>
<keyword evidence="5" id="KW-1185">Reference proteome</keyword>
<name>A0ABU4WF84_9BACT</name>
<dbReference type="Proteomes" id="UP001275932">
    <property type="component" value="Unassembled WGS sequence"/>
</dbReference>
<dbReference type="EMBL" id="JALBUT010000003">
    <property type="protein sequence ID" value="MDX8415220.1"/>
    <property type="molecule type" value="Genomic_DNA"/>
</dbReference>
<evidence type="ECO:0000256" key="2">
    <source>
        <dbReference type="HAMAP-Rule" id="MF_01074"/>
    </source>
</evidence>
<sequence>MKILHYNCAAGISGDMNLAAMLDLGVDKNELIKELNKLHLDGWEIQTFKDSRGGIFGTRVEVVCEDLEEHSHHNEKHHHHEEHHEGHCREHHHHHRHYSDIKAMIENSDLSSNVKEMSIKIFEKIARAEAEIHGREVGDVCFHEVGAVDSIIDIVGAAVCVELLGIEKFTSSKVELGGGTVKCAHGIMPVPAPATALLAKNLPSSIGAAECECATPTGVAILAALCSEFEPKIEGKILKCGVGVGHRNVEGLANVLRVMLIESKENSDENKSEKMYEISANIDDMSPEEISYLTEKLFEANACDVWQESIVMKKNRLAVKVCALAKSESLREIKDCFFKYSSTIGLRQSEVLRESLERETSKVETSLGEVRCKISAFKNSQKKKFEFEDLKRLANEKSISISEVLQKIRDELSR</sequence>
<comment type="function">
    <text evidence="2">Involved in the biosynthesis of a nickel-pincer cofactor ((SCS)Ni(II) pincer complex). Binds Ni(2+), and functions in nickel delivery to pyridinium-3,5-bisthiocarboxylic acid mononucleotide (P2TMN), to form the mature cofactor. Is thus probably required for the activation of nickel-pincer cofactor-dependent enzymes.</text>
</comment>
<comment type="caution">
    <text evidence="4">The sequence shown here is derived from an EMBL/GenBank/DDBJ whole genome shotgun (WGS) entry which is preliminary data.</text>
</comment>
<keyword evidence="2" id="KW-0456">Lyase</keyword>
<dbReference type="Pfam" id="PF01969">
    <property type="entry name" value="Ni_insertion"/>
    <property type="match status" value="1"/>
</dbReference>
<evidence type="ECO:0000313" key="4">
    <source>
        <dbReference type="EMBL" id="MDX8415220.1"/>
    </source>
</evidence>
<comment type="catalytic activity">
    <reaction evidence="2">
        <text>Ni(II)-pyridinium-3,5-bisthiocarboxylate mononucleotide = pyridinium-3,5-bisthiocarboxylate mononucleotide + Ni(2+)</text>
        <dbReference type="Rhea" id="RHEA:54784"/>
        <dbReference type="ChEBI" id="CHEBI:49786"/>
        <dbReference type="ChEBI" id="CHEBI:137372"/>
        <dbReference type="ChEBI" id="CHEBI:137373"/>
        <dbReference type="EC" id="4.99.1.12"/>
    </reaction>
</comment>
<dbReference type="Gene3D" id="3.30.70.1380">
    <property type="entry name" value="Transcriptional regulatory protein pf0864 domain like"/>
    <property type="match status" value="1"/>
</dbReference>
<dbReference type="PANTHER" id="PTHR36566:SF1">
    <property type="entry name" value="PYRIDINIUM-3,5-BISTHIOCARBOXYLIC ACID MONONUCLEOTIDE NICKEL INSERTION PROTEIN"/>
    <property type="match status" value="1"/>
</dbReference>
<protein>
    <recommendedName>
        <fullName evidence="2">Pyridinium-3,5-bisthiocarboxylic acid mononucleotide nickel insertion protein</fullName>
        <shortName evidence="2">P2TMN nickel insertion protein</shortName>
        <ecNumber evidence="2">4.99.1.12</ecNumber>
    </recommendedName>
    <alternativeName>
        <fullName evidence="2">Nickel-pincer cofactor biosynthesis protein LarC</fullName>
    </alternativeName>
</protein>
<feature type="region of interest" description="Disordered" evidence="3">
    <location>
        <begin position="70"/>
        <end position="93"/>
    </location>
</feature>
<dbReference type="NCBIfam" id="TIGR00299">
    <property type="entry name" value="nickel pincer cofactor biosynthesis protein LarC"/>
    <property type="match status" value="1"/>
</dbReference>
<comment type="similarity">
    <text evidence="2">Belongs to the LarC family.</text>
</comment>
<evidence type="ECO:0000256" key="1">
    <source>
        <dbReference type="ARBA" id="ARBA00022596"/>
    </source>
</evidence>
<proteinExistence type="inferred from homology"/>